<keyword evidence="7" id="KW-0406">Ion transport</keyword>
<feature type="transmembrane region" description="Helical" evidence="10">
    <location>
        <begin position="491"/>
        <end position="516"/>
    </location>
</feature>
<feature type="transmembrane region" description="Helical" evidence="10">
    <location>
        <begin position="103"/>
        <end position="125"/>
    </location>
</feature>
<evidence type="ECO:0000313" key="15">
    <source>
        <dbReference type="Proteomes" id="UP000011715"/>
    </source>
</evidence>
<dbReference type="OrthoDB" id="504708at2759"/>
<dbReference type="InterPro" id="IPR053951">
    <property type="entry name" value="K_trans_N"/>
</dbReference>
<feature type="transmembrane region" description="Helical" evidence="10">
    <location>
        <begin position="342"/>
        <end position="363"/>
    </location>
</feature>
<evidence type="ECO:0000256" key="8">
    <source>
        <dbReference type="ARBA" id="ARBA00023136"/>
    </source>
</evidence>
<dbReference type="Pfam" id="PF22776">
    <property type="entry name" value="K_trans_C"/>
    <property type="match status" value="1"/>
</dbReference>
<dbReference type="EnsemblFungi" id="MAPG_00198T0">
    <property type="protein sequence ID" value="MAPG_00198T0"/>
    <property type="gene ID" value="MAPG_00198"/>
</dbReference>
<keyword evidence="8 10" id="KW-0472">Membrane</keyword>
<reference evidence="14" key="5">
    <citation type="submission" date="2015-06" db="UniProtKB">
        <authorList>
            <consortium name="EnsemblFungi"/>
        </authorList>
    </citation>
    <scope>IDENTIFICATION</scope>
    <source>
        <strain evidence="14">ATCC 64411</strain>
    </source>
</reference>
<feature type="compositionally biased region" description="Low complexity" evidence="9">
    <location>
        <begin position="598"/>
        <end position="614"/>
    </location>
</feature>
<evidence type="ECO:0000256" key="3">
    <source>
        <dbReference type="ARBA" id="ARBA00022538"/>
    </source>
</evidence>
<reference evidence="13" key="2">
    <citation type="submission" date="2010-05" db="EMBL/GenBank/DDBJ databases">
        <title>The Genome Sequence of Magnaporthe poae strain ATCC 64411.</title>
        <authorList>
            <consortium name="The Broad Institute Genome Sequencing Platform"/>
            <consortium name="Broad Institute Genome Sequencing Center for Infectious Disease"/>
            <person name="Ma L.-J."/>
            <person name="Dead R."/>
            <person name="Young S."/>
            <person name="Zeng Q."/>
            <person name="Koehrsen M."/>
            <person name="Alvarado L."/>
            <person name="Berlin A."/>
            <person name="Chapman S.B."/>
            <person name="Chen Z."/>
            <person name="Freedman E."/>
            <person name="Gellesch M."/>
            <person name="Goldberg J."/>
            <person name="Griggs A."/>
            <person name="Gujja S."/>
            <person name="Heilman E.R."/>
            <person name="Heiman D."/>
            <person name="Hepburn T."/>
            <person name="Howarth C."/>
            <person name="Jen D."/>
            <person name="Larson L."/>
            <person name="Mehta T."/>
            <person name="Neiman D."/>
            <person name="Pearson M."/>
            <person name="Roberts A."/>
            <person name="Saif S."/>
            <person name="Shea T."/>
            <person name="Shenoy N."/>
            <person name="Sisk P."/>
            <person name="Stolte C."/>
            <person name="Sykes S."/>
            <person name="Walk T."/>
            <person name="White J."/>
            <person name="Yandava C."/>
            <person name="Haas B."/>
            <person name="Nusbaum C."/>
            <person name="Birren B."/>
        </authorList>
    </citation>
    <scope>NUCLEOTIDE SEQUENCE</scope>
    <source>
        <strain evidence="13">ATCC 64411</strain>
    </source>
</reference>
<feature type="region of interest" description="Disordered" evidence="9">
    <location>
        <begin position="18"/>
        <end position="40"/>
    </location>
</feature>
<keyword evidence="6 10" id="KW-1133">Transmembrane helix</keyword>
<dbReference type="GO" id="GO:0015079">
    <property type="term" value="F:potassium ion transmembrane transporter activity"/>
    <property type="evidence" value="ECO:0007669"/>
    <property type="project" value="InterPro"/>
</dbReference>
<feature type="transmembrane region" description="Helical" evidence="10">
    <location>
        <begin position="465"/>
        <end position="485"/>
    </location>
</feature>
<dbReference type="InterPro" id="IPR003855">
    <property type="entry name" value="K+_transporter"/>
</dbReference>
<feature type="transmembrane region" description="Helical" evidence="10">
    <location>
        <begin position="227"/>
        <end position="245"/>
    </location>
</feature>
<feature type="region of interest" description="Disordered" evidence="9">
    <location>
        <begin position="598"/>
        <end position="617"/>
    </location>
</feature>
<protein>
    <submittedName>
        <fullName evidence="13">Potassium uptake protein</fullName>
    </submittedName>
</protein>
<evidence type="ECO:0000256" key="4">
    <source>
        <dbReference type="ARBA" id="ARBA00022692"/>
    </source>
</evidence>
<evidence type="ECO:0000259" key="12">
    <source>
        <dbReference type="Pfam" id="PF22776"/>
    </source>
</evidence>
<dbReference type="eggNOG" id="ENOG502QPSA">
    <property type="taxonomic scope" value="Eukaryota"/>
</dbReference>
<evidence type="ECO:0000259" key="11">
    <source>
        <dbReference type="Pfam" id="PF02705"/>
    </source>
</evidence>
<evidence type="ECO:0000313" key="14">
    <source>
        <dbReference type="EnsemblFungi" id="MAPG_00198T0"/>
    </source>
</evidence>
<dbReference type="EMBL" id="GL876966">
    <property type="protein sequence ID" value="KLU81103.1"/>
    <property type="molecule type" value="Genomic_DNA"/>
</dbReference>
<dbReference type="STRING" id="644358.A0A0C4DKD0"/>
<organism evidence="14 15">
    <name type="scientific">Magnaporthiopsis poae (strain ATCC 64411 / 73-15)</name>
    <name type="common">Kentucky bluegrass fungus</name>
    <name type="synonym">Magnaporthe poae</name>
    <dbReference type="NCBI Taxonomy" id="644358"/>
    <lineage>
        <taxon>Eukaryota</taxon>
        <taxon>Fungi</taxon>
        <taxon>Dikarya</taxon>
        <taxon>Ascomycota</taxon>
        <taxon>Pezizomycotina</taxon>
        <taxon>Sordariomycetes</taxon>
        <taxon>Sordariomycetidae</taxon>
        <taxon>Magnaporthales</taxon>
        <taxon>Magnaporthaceae</taxon>
        <taxon>Magnaporthiopsis</taxon>
    </lineage>
</organism>
<dbReference type="VEuPathDB" id="FungiDB:MAPG_00198"/>
<proteinExistence type="predicted"/>
<keyword evidence="2" id="KW-0813">Transport</keyword>
<sequence length="874" mass="94877">MAENDNTQPPTLSVKIAEGSHPARTGTAQNGTMPITPLTRVDTGHVGGVYNARTLDRRRSMNSAFTLSHRQSHASMRSLDDGEGAAWLGDGVREKQVFRGSTLLWLAYQSVGVIYGDIGTSPLYVFSSTFTSEPSPADVLGVLSIVVWSITLVVTVKYVLIVLLADNDGEGGTFSCYSLLTRYAHITDRDPREQGLVKMKRHLTGDLKPGTGTLRTTLENSRFFRGLLKAIGVLSVSMVMADGVLTPAQSVLGAVQGLSVVKPDISQPTIVGSTCGIIVLLFLIQPLGVTKLASSFAPIVILWLGFNGGFGIYNLVMHDWTVLKAFSPYFAIRFFSDHKTDAWRMLGGILLSFTGVEALFADLGAFSLGAIRISWLCYTYPCLLLAYSGQAAFIAQTPSAYSNPFFNTVPPGMLYPSLVLAVLAAIVASQAIITATFQLVSQLMKLSYSPQVKVVHVSRVFHGQVYVPFLNWLLMAGAVLVTAVYRDTTRLGNAYGVCVMFVTFFDTCMVTLVAIIVWQLSPFLVFLPWLFFATIDGLYLSSALTKVPDGAWLTLLVSGALACLFLLWRFGKENQWRAEAEDRFKLGTLVTAAAVPATSDSNKTTGGSSSSNGSQHESQDVIAAGQALRLTDKWGGDTLSTLRGLGVFFDKSGTTTPTVFTQFVTKFVAVPEVAVFFHLHPVDTPTVDGGERYLVQRFREIPGCYRLIVKHGFMDEVITPDLAALIYEQVRDYVERSAGKPAAAAATVEAEASGTGAEKKGVVVDATNEVTATAATTDENNDSALRQRRPQTAPAPTTAVTAVEAELIRLDRAFAAKVMYIVGKEQMRVREGTGFGRKAVLSLFLWIRENTREKIANLRLAMERVVEVGFVKDI</sequence>
<accession>A0A0C4DKD0</accession>
<feature type="region of interest" description="Disordered" evidence="9">
    <location>
        <begin position="773"/>
        <end position="797"/>
    </location>
</feature>
<feature type="transmembrane region" description="Helical" evidence="10">
    <location>
        <begin position="296"/>
        <end position="316"/>
    </location>
</feature>
<evidence type="ECO:0000256" key="2">
    <source>
        <dbReference type="ARBA" id="ARBA00022448"/>
    </source>
</evidence>
<evidence type="ECO:0000256" key="7">
    <source>
        <dbReference type="ARBA" id="ARBA00023065"/>
    </source>
</evidence>
<feature type="transmembrane region" description="Helical" evidence="10">
    <location>
        <begin position="145"/>
        <end position="165"/>
    </location>
</feature>
<dbReference type="GO" id="GO:0016020">
    <property type="term" value="C:membrane"/>
    <property type="evidence" value="ECO:0007669"/>
    <property type="project" value="UniProtKB-SubCell"/>
</dbReference>
<feature type="transmembrane region" description="Helical" evidence="10">
    <location>
        <begin position="415"/>
        <end position="444"/>
    </location>
</feature>
<evidence type="ECO:0000313" key="13">
    <source>
        <dbReference type="EMBL" id="KLU81103.1"/>
    </source>
</evidence>
<dbReference type="EMBL" id="ADBL01000040">
    <property type="status" value="NOT_ANNOTATED_CDS"/>
    <property type="molecule type" value="Genomic_DNA"/>
</dbReference>
<evidence type="ECO:0000256" key="9">
    <source>
        <dbReference type="SAM" id="MobiDB-lite"/>
    </source>
</evidence>
<feature type="domain" description="K+ potassium transporter C-terminal" evidence="12">
    <location>
        <begin position="644"/>
        <end position="874"/>
    </location>
</feature>
<dbReference type="Pfam" id="PF02705">
    <property type="entry name" value="K_trans"/>
    <property type="match status" value="1"/>
</dbReference>
<keyword evidence="5" id="KW-0630">Potassium</keyword>
<dbReference type="AlphaFoldDB" id="A0A0C4DKD0"/>
<reference evidence="15" key="1">
    <citation type="submission" date="2010-05" db="EMBL/GenBank/DDBJ databases">
        <title>The genome sequence of Magnaporthe poae strain ATCC 64411.</title>
        <authorList>
            <person name="Ma L.-J."/>
            <person name="Dead R."/>
            <person name="Young S."/>
            <person name="Zeng Q."/>
            <person name="Koehrsen M."/>
            <person name="Alvarado L."/>
            <person name="Berlin A."/>
            <person name="Chapman S.B."/>
            <person name="Chen Z."/>
            <person name="Freedman E."/>
            <person name="Gellesch M."/>
            <person name="Goldberg J."/>
            <person name="Griggs A."/>
            <person name="Gujja S."/>
            <person name="Heilman E.R."/>
            <person name="Heiman D."/>
            <person name="Hepburn T."/>
            <person name="Howarth C."/>
            <person name="Jen D."/>
            <person name="Larson L."/>
            <person name="Mehta T."/>
            <person name="Neiman D."/>
            <person name="Pearson M."/>
            <person name="Roberts A."/>
            <person name="Saif S."/>
            <person name="Shea T."/>
            <person name="Shenoy N."/>
            <person name="Sisk P."/>
            <person name="Stolte C."/>
            <person name="Sykes S."/>
            <person name="Walk T."/>
            <person name="White J."/>
            <person name="Yandava C."/>
            <person name="Haas B."/>
            <person name="Nusbaum C."/>
            <person name="Birren B."/>
        </authorList>
    </citation>
    <scope>NUCLEOTIDE SEQUENCE [LARGE SCALE GENOMIC DNA]</scope>
    <source>
        <strain evidence="15">ATCC 64411 / 73-15</strain>
    </source>
</reference>
<gene>
    <name evidence="13" type="ORF">MAPG_00198</name>
</gene>
<comment type="subcellular location">
    <subcellularLocation>
        <location evidence="1">Membrane</location>
        <topology evidence="1">Multi-pass membrane protein</topology>
    </subcellularLocation>
</comment>
<dbReference type="OMA" id="IFHGQLY"/>
<keyword evidence="15" id="KW-1185">Reference proteome</keyword>
<keyword evidence="3" id="KW-0633">Potassium transport</keyword>
<reference evidence="14" key="4">
    <citation type="journal article" date="2015" name="G3 (Bethesda)">
        <title>Genome sequences of three phytopathogenic species of the Magnaporthaceae family of fungi.</title>
        <authorList>
            <person name="Okagaki L.H."/>
            <person name="Nunes C.C."/>
            <person name="Sailsbery J."/>
            <person name="Clay B."/>
            <person name="Brown D."/>
            <person name="John T."/>
            <person name="Oh Y."/>
            <person name="Young N."/>
            <person name="Fitzgerald M."/>
            <person name="Haas B.J."/>
            <person name="Zeng Q."/>
            <person name="Young S."/>
            <person name="Adiconis X."/>
            <person name="Fan L."/>
            <person name="Levin J.Z."/>
            <person name="Mitchell T.K."/>
            <person name="Okubara P.A."/>
            <person name="Farman M.L."/>
            <person name="Kohn L.M."/>
            <person name="Birren B."/>
            <person name="Ma L.-J."/>
            <person name="Dean R.A."/>
        </authorList>
    </citation>
    <scope>NUCLEOTIDE SEQUENCE</scope>
    <source>
        <strain evidence="14">ATCC 64411 / 73-15</strain>
    </source>
</reference>
<dbReference type="InterPro" id="IPR053952">
    <property type="entry name" value="K_trans_C"/>
</dbReference>
<evidence type="ECO:0000256" key="10">
    <source>
        <dbReference type="SAM" id="Phobius"/>
    </source>
</evidence>
<feature type="transmembrane region" description="Helical" evidence="10">
    <location>
        <begin position="265"/>
        <end position="284"/>
    </location>
</feature>
<name>A0A0C4DKD0_MAGP6</name>
<reference evidence="13" key="3">
    <citation type="submission" date="2011-03" db="EMBL/GenBank/DDBJ databases">
        <title>Annotation of Magnaporthe poae ATCC 64411.</title>
        <authorList>
            <person name="Ma L.-J."/>
            <person name="Dead R."/>
            <person name="Young S.K."/>
            <person name="Zeng Q."/>
            <person name="Gargeya S."/>
            <person name="Fitzgerald M."/>
            <person name="Haas B."/>
            <person name="Abouelleil A."/>
            <person name="Alvarado L."/>
            <person name="Arachchi H.M."/>
            <person name="Berlin A."/>
            <person name="Brown A."/>
            <person name="Chapman S.B."/>
            <person name="Chen Z."/>
            <person name="Dunbar C."/>
            <person name="Freedman E."/>
            <person name="Gearin G."/>
            <person name="Gellesch M."/>
            <person name="Goldberg J."/>
            <person name="Griggs A."/>
            <person name="Gujja S."/>
            <person name="Heiman D."/>
            <person name="Howarth C."/>
            <person name="Larson L."/>
            <person name="Lui A."/>
            <person name="MacDonald P.J.P."/>
            <person name="Mehta T."/>
            <person name="Montmayeur A."/>
            <person name="Murphy C."/>
            <person name="Neiman D."/>
            <person name="Pearson M."/>
            <person name="Priest M."/>
            <person name="Roberts A."/>
            <person name="Saif S."/>
            <person name="Shea T."/>
            <person name="Shenoy N."/>
            <person name="Sisk P."/>
            <person name="Stolte C."/>
            <person name="Sykes S."/>
            <person name="Yandava C."/>
            <person name="Wortman J."/>
            <person name="Nusbaum C."/>
            <person name="Birren B."/>
        </authorList>
    </citation>
    <scope>NUCLEOTIDE SEQUENCE</scope>
    <source>
        <strain evidence="13">ATCC 64411</strain>
    </source>
</reference>
<evidence type="ECO:0000256" key="1">
    <source>
        <dbReference type="ARBA" id="ARBA00004141"/>
    </source>
</evidence>
<feature type="domain" description="K+ potassium transporter integral membrane" evidence="11">
    <location>
        <begin position="106"/>
        <end position="590"/>
    </location>
</feature>
<keyword evidence="4 10" id="KW-0812">Transmembrane</keyword>
<evidence type="ECO:0000256" key="5">
    <source>
        <dbReference type="ARBA" id="ARBA00022958"/>
    </source>
</evidence>
<dbReference type="NCBIfam" id="TIGR00794">
    <property type="entry name" value="kup"/>
    <property type="match status" value="1"/>
</dbReference>
<dbReference type="Proteomes" id="UP000011715">
    <property type="component" value="Unassembled WGS sequence"/>
</dbReference>
<dbReference type="PANTHER" id="PTHR30540:SF83">
    <property type="entry name" value="K+ POTASSIUM TRANSPORTER"/>
    <property type="match status" value="1"/>
</dbReference>
<evidence type="ECO:0000256" key="6">
    <source>
        <dbReference type="ARBA" id="ARBA00022989"/>
    </source>
</evidence>
<feature type="transmembrane region" description="Helical" evidence="10">
    <location>
        <begin position="523"/>
        <end position="544"/>
    </location>
</feature>
<feature type="transmembrane region" description="Helical" evidence="10">
    <location>
        <begin position="550"/>
        <end position="568"/>
    </location>
</feature>
<dbReference type="PANTHER" id="PTHR30540">
    <property type="entry name" value="OSMOTIC STRESS POTASSIUM TRANSPORTER"/>
    <property type="match status" value="1"/>
</dbReference>